<keyword evidence="3" id="KW-1185">Reference proteome</keyword>
<feature type="region of interest" description="Disordered" evidence="1">
    <location>
        <begin position="1"/>
        <end position="29"/>
    </location>
</feature>
<proteinExistence type="predicted"/>
<comment type="caution">
    <text evidence="2">The sequence shown here is derived from an EMBL/GenBank/DDBJ whole genome shotgun (WGS) entry which is preliminary data.</text>
</comment>
<feature type="non-terminal residue" evidence="2">
    <location>
        <position position="111"/>
    </location>
</feature>
<gene>
    <name evidence="2" type="ORF">BS47DRAFT_1350459</name>
</gene>
<protein>
    <submittedName>
        <fullName evidence="2">Uncharacterized protein</fullName>
    </submittedName>
</protein>
<accession>A0A9P6DMX5</accession>
<feature type="compositionally biased region" description="Polar residues" evidence="1">
    <location>
        <begin position="18"/>
        <end position="28"/>
    </location>
</feature>
<name>A0A9P6DMX5_9AGAM</name>
<dbReference type="Proteomes" id="UP000886523">
    <property type="component" value="Unassembled WGS sequence"/>
</dbReference>
<reference evidence="2" key="1">
    <citation type="journal article" date="2020" name="Nat. Commun.">
        <title>Large-scale genome sequencing of mycorrhizal fungi provides insights into the early evolution of symbiotic traits.</title>
        <authorList>
            <person name="Miyauchi S."/>
            <person name="Kiss E."/>
            <person name="Kuo A."/>
            <person name="Drula E."/>
            <person name="Kohler A."/>
            <person name="Sanchez-Garcia M."/>
            <person name="Morin E."/>
            <person name="Andreopoulos B."/>
            <person name="Barry K.W."/>
            <person name="Bonito G."/>
            <person name="Buee M."/>
            <person name="Carver A."/>
            <person name="Chen C."/>
            <person name="Cichocki N."/>
            <person name="Clum A."/>
            <person name="Culley D."/>
            <person name="Crous P.W."/>
            <person name="Fauchery L."/>
            <person name="Girlanda M."/>
            <person name="Hayes R.D."/>
            <person name="Keri Z."/>
            <person name="LaButti K."/>
            <person name="Lipzen A."/>
            <person name="Lombard V."/>
            <person name="Magnuson J."/>
            <person name="Maillard F."/>
            <person name="Murat C."/>
            <person name="Nolan M."/>
            <person name="Ohm R.A."/>
            <person name="Pangilinan J."/>
            <person name="Pereira M.F."/>
            <person name="Perotto S."/>
            <person name="Peter M."/>
            <person name="Pfister S."/>
            <person name="Riley R."/>
            <person name="Sitrit Y."/>
            <person name="Stielow J.B."/>
            <person name="Szollosi G."/>
            <person name="Zifcakova L."/>
            <person name="Stursova M."/>
            <person name="Spatafora J.W."/>
            <person name="Tedersoo L."/>
            <person name="Vaario L.M."/>
            <person name="Yamada A."/>
            <person name="Yan M."/>
            <person name="Wang P."/>
            <person name="Xu J."/>
            <person name="Bruns T."/>
            <person name="Baldrian P."/>
            <person name="Vilgalys R."/>
            <person name="Dunand C."/>
            <person name="Henrissat B."/>
            <person name="Grigoriev I.V."/>
            <person name="Hibbett D."/>
            <person name="Nagy L.G."/>
            <person name="Martin F.M."/>
        </authorList>
    </citation>
    <scope>NUCLEOTIDE SEQUENCE</scope>
    <source>
        <strain evidence="2">UP504</strain>
    </source>
</reference>
<organism evidence="2 3">
    <name type="scientific">Hydnum rufescens UP504</name>
    <dbReference type="NCBI Taxonomy" id="1448309"/>
    <lineage>
        <taxon>Eukaryota</taxon>
        <taxon>Fungi</taxon>
        <taxon>Dikarya</taxon>
        <taxon>Basidiomycota</taxon>
        <taxon>Agaricomycotina</taxon>
        <taxon>Agaricomycetes</taxon>
        <taxon>Cantharellales</taxon>
        <taxon>Hydnaceae</taxon>
        <taxon>Hydnum</taxon>
    </lineage>
</organism>
<dbReference type="AlphaFoldDB" id="A0A9P6DMX5"/>
<evidence type="ECO:0000313" key="2">
    <source>
        <dbReference type="EMBL" id="KAF9508401.1"/>
    </source>
</evidence>
<evidence type="ECO:0000313" key="3">
    <source>
        <dbReference type="Proteomes" id="UP000886523"/>
    </source>
</evidence>
<dbReference type="EMBL" id="MU129060">
    <property type="protein sequence ID" value="KAF9508401.1"/>
    <property type="molecule type" value="Genomic_DNA"/>
</dbReference>
<sequence length="111" mass="12380">MTVSDPKSVKPRIFRPWTPSQSSHSPNGTRLHASPLYYGQVGAVKYKHVYLIVGSFSDEHCRPGRSGLGILYDVPVFLTHCDSSESFSSSLILGPSLFIHEQGQRHLDLRI</sequence>
<evidence type="ECO:0000256" key="1">
    <source>
        <dbReference type="SAM" id="MobiDB-lite"/>
    </source>
</evidence>